<proteinExistence type="inferred from homology"/>
<protein>
    <recommendedName>
        <fullName evidence="9">HIT-type domain-containing protein</fullName>
    </recommendedName>
</protein>
<dbReference type="PROSITE" id="PS51083">
    <property type="entry name" value="ZF_HIT"/>
    <property type="match status" value="1"/>
</dbReference>
<comment type="caution">
    <text evidence="10">The sequence shown here is derived from an EMBL/GenBank/DDBJ whole genome shotgun (WGS) entry which is preliminary data.</text>
</comment>
<dbReference type="Proteomes" id="UP000663846">
    <property type="component" value="Unassembled WGS sequence"/>
</dbReference>
<dbReference type="InterPro" id="IPR051639">
    <property type="entry name" value="BCD1"/>
</dbReference>
<dbReference type="AlphaFoldDB" id="A0A8H2XDR0"/>
<evidence type="ECO:0000256" key="7">
    <source>
        <dbReference type="PROSITE-ProRule" id="PRU00453"/>
    </source>
</evidence>
<dbReference type="Pfam" id="PF04438">
    <property type="entry name" value="zf-HIT"/>
    <property type="match status" value="1"/>
</dbReference>
<keyword evidence="1" id="KW-0597">Phosphoprotein</keyword>
<comment type="similarity">
    <text evidence="6">Belongs to the BCD1 family.</text>
</comment>
<dbReference type="GO" id="GO:0008270">
    <property type="term" value="F:zinc ion binding"/>
    <property type="evidence" value="ECO:0007669"/>
    <property type="project" value="UniProtKB-UniRule"/>
</dbReference>
<dbReference type="PANTHER" id="PTHR13483:SF3">
    <property type="entry name" value="BOX C_D SNORNA PROTEIN 1"/>
    <property type="match status" value="1"/>
</dbReference>
<dbReference type="CDD" id="cd23023">
    <property type="entry name" value="zf-HIT_BCD1"/>
    <property type="match status" value="1"/>
</dbReference>
<dbReference type="Pfam" id="PF25790">
    <property type="entry name" value="BCD1"/>
    <property type="match status" value="1"/>
</dbReference>
<keyword evidence="4" id="KW-0862">Zinc</keyword>
<keyword evidence="2" id="KW-0479">Metal-binding</keyword>
<feature type="region of interest" description="Disordered" evidence="8">
    <location>
        <begin position="283"/>
        <end position="355"/>
    </location>
</feature>
<reference evidence="10" key="1">
    <citation type="submission" date="2021-01" db="EMBL/GenBank/DDBJ databases">
        <authorList>
            <person name="Kaushik A."/>
        </authorList>
    </citation>
    <scope>NUCLEOTIDE SEQUENCE</scope>
    <source>
        <strain evidence="10">AG1-1C</strain>
    </source>
</reference>
<dbReference type="PANTHER" id="PTHR13483">
    <property type="entry name" value="BOX C_D SNORNA PROTEIN 1-RELATED"/>
    <property type="match status" value="1"/>
</dbReference>
<keyword evidence="3 7" id="KW-0863">Zinc-finger</keyword>
<evidence type="ECO:0000313" key="10">
    <source>
        <dbReference type="EMBL" id="CAE6422628.1"/>
    </source>
</evidence>
<dbReference type="GO" id="GO:0070761">
    <property type="term" value="C:pre-snoRNP complex"/>
    <property type="evidence" value="ECO:0007669"/>
    <property type="project" value="TreeGrafter"/>
</dbReference>
<dbReference type="InterPro" id="IPR057721">
    <property type="entry name" value="BCD1_alpha/beta"/>
</dbReference>
<accession>A0A8H2XDR0</accession>
<evidence type="ECO:0000259" key="9">
    <source>
        <dbReference type="PROSITE" id="PS51083"/>
    </source>
</evidence>
<evidence type="ECO:0000313" key="11">
    <source>
        <dbReference type="Proteomes" id="UP000663846"/>
    </source>
</evidence>
<dbReference type="EMBL" id="CAJMWS010000322">
    <property type="protein sequence ID" value="CAE6422628.1"/>
    <property type="molecule type" value="Genomic_DNA"/>
</dbReference>
<evidence type="ECO:0000256" key="6">
    <source>
        <dbReference type="ARBA" id="ARBA00049654"/>
    </source>
</evidence>
<name>A0A8H2XDR0_9AGAM</name>
<dbReference type="GO" id="GO:0048254">
    <property type="term" value="P:snoRNA localization"/>
    <property type="evidence" value="ECO:0007669"/>
    <property type="project" value="TreeGrafter"/>
</dbReference>
<evidence type="ECO:0000256" key="8">
    <source>
        <dbReference type="SAM" id="MobiDB-lite"/>
    </source>
</evidence>
<evidence type="ECO:0000256" key="1">
    <source>
        <dbReference type="ARBA" id="ARBA00022553"/>
    </source>
</evidence>
<evidence type="ECO:0000256" key="2">
    <source>
        <dbReference type="ARBA" id="ARBA00022723"/>
    </source>
</evidence>
<dbReference type="GO" id="GO:0005634">
    <property type="term" value="C:nucleus"/>
    <property type="evidence" value="ECO:0007669"/>
    <property type="project" value="TreeGrafter"/>
</dbReference>
<dbReference type="GO" id="GO:0000492">
    <property type="term" value="P:box C/D snoRNP assembly"/>
    <property type="evidence" value="ECO:0007669"/>
    <property type="project" value="TreeGrafter"/>
</dbReference>
<evidence type="ECO:0000256" key="5">
    <source>
        <dbReference type="ARBA" id="ARBA00049598"/>
    </source>
</evidence>
<evidence type="ECO:0000256" key="4">
    <source>
        <dbReference type="ARBA" id="ARBA00022833"/>
    </source>
</evidence>
<evidence type="ECO:0000256" key="3">
    <source>
        <dbReference type="ARBA" id="ARBA00022771"/>
    </source>
</evidence>
<dbReference type="GO" id="GO:0000463">
    <property type="term" value="P:maturation of LSU-rRNA from tricistronic rRNA transcript (SSU-rRNA, 5.8S rRNA, LSU-rRNA)"/>
    <property type="evidence" value="ECO:0007669"/>
    <property type="project" value="TreeGrafter"/>
</dbReference>
<gene>
    <name evidence="10" type="ORF">RDB_LOCUS90291</name>
</gene>
<comment type="function">
    <text evidence="5">Required for box C/D snoRNAs accumulation involved in snoRNA processing, snoRNA transport to the nucleolus and ribosome biogenesis.</text>
</comment>
<dbReference type="Gene3D" id="3.30.60.190">
    <property type="match status" value="1"/>
</dbReference>
<organism evidence="10 11">
    <name type="scientific">Rhizoctonia solani</name>
    <dbReference type="NCBI Taxonomy" id="456999"/>
    <lineage>
        <taxon>Eukaryota</taxon>
        <taxon>Fungi</taxon>
        <taxon>Dikarya</taxon>
        <taxon>Basidiomycota</taxon>
        <taxon>Agaricomycotina</taxon>
        <taxon>Agaricomycetes</taxon>
        <taxon>Cantharellales</taxon>
        <taxon>Ceratobasidiaceae</taxon>
        <taxon>Rhizoctonia</taxon>
    </lineage>
</organism>
<sequence length="355" mass="38847">MSEPVPGSSTVSQCALCSQPSKYTCPRCSTKTCSLACSKSHKSKDNCSGERDKAKYVPMNEYSWGALADDYSYLEDLGRNVATWGRDLSRGKGKGKWRSPKLEALRVQLATRDVKIQFVAEGMEKRKLNQSSWDPRTKTINLTVEFIFHLQDSQPIRILTHRNNLSSPIGPCLASHIKHKSDVPPDVLSLLTTNSSQILYTIARNQLPGQETKYHAPALAIHLGSKSVPTRPKLRKVFYPLDPSRSFQECLKGQEVIEYPTIEVFASKAVFLASKLGELGENEVEIREEPPSKRRKTETGIGGLVGYGDDSQSDSDTGEGANSTEGGIGILGGYESAEDVDEGLGESLGSDSQSS</sequence>
<dbReference type="InterPro" id="IPR007529">
    <property type="entry name" value="Znf_HIT"/>
</dbReference>
<feature type="domain" description="HIT-type" evidence="9">
    <location>
        <begin position="14"/>
        <end position="47"/>
    </location>
</feature>
<dbReference type="SUPFAM" id="SSF144232">
    <property type="entry name" value="HIT/MYND zinc finger-like"/>
    <property type="match status" value="1"/>
</dbReference>